<feature type="compositionally biased region" description="Basic and acidic residues" evidence="7">
    <location>
        <begin position="1451"/>
        <end position="1462"/>
    </location>
</feature>
<dbReference type="GO" id="GO:0003723">
    <property type="term" value="F:RNA binding"/>
    <property type="evidence" value="ECO:0007669"/>
    <property type="project" value="UniProtKB-KW"/>
</dbReference>
<keyword evidence="6" id="KW-0539">Nucleus</keyword>
<dbReference type="Pfam" id="PF07744">
    <property type="entry name" value="SPOC"/>
    <property type="match status" value="1"/>
</dbReference>
<feature type="region of interest" description="Disordered" evidence="7">
    <location>
        <begin position="714"/>
        <end position="772"/>
    </location>
</feature>
<feature type="domain" description="SPOC" evidence="8">
    <location>
        <begin position="1634"/>
        <end position="1801"/>
    </location>
</feature>
<evidence type="ECO:0000313" key="9">
    <source>
        <dbReference type="EMBL" id="KAH8039221.1"/>
    </source>
</evidence>
<feature type="region of interest" description="Disordered" evidence="7">
    <location>
        <begin position="790"/>
        <end position="837"/>
    </location>
</feature>
<dbReference type="FunFam" id="2.40.290.10:FF:000002">
    <property type="entry name" value="Spen family transcriptional repressor"/>
    <property type="match status" value="1"/>
</dbReference>
<feature type="compositionally biased region" description="Basic and acidic residues" evidence="7">
    <location>
        <begin position="866"/>
        <end position="882"/>
    </location>
</feature>
<reference evidence="9" key="2">
    <citation type="submission" date="2021-09" db="EMBL/GenBank/DDBJ databases">
        <authorList>
            <person name="Jia N."/>
            <person name="Wang J."/>
            <person name="Shi W."/>
            <person name="Du L."/>
            <person name="Sun Y."/>
            <person name="Zhan W."/>
            <person name="Jiang J."/>
            <person name="Wang Q."/>
            <person name="Zhang B."/>
            <person name="Ji P."/>
            <person name="Sakyi L.B."/>
            <person name="Cui X."/>
            <person name="Yuan T."/>
            <person name="Jiang B."/>
            <person name="Yang W."/>
            <person name="Lam T.T.-Y."/>
            <person name="Chang Q."/>
            <person name="Ding S."/>
            <person name="Wang X."/>
            <person name="Zhu J."/>
            <person name="Ruan X."/>
            <person name="Zhao L."/>
            <person name="Wei J."/>
            <person name="Que T."/>
            <person name="Du C."/>
            <person name="Cheng J."/>
            <person name="Dai P."/>
            <person name="Han X."/>
            <person name="Huang E."/>
            <person name="Gao Y."/>
            <person name="Liu J."/>
            <person name="Shao H."/>
            <person name="Ye R."/>
            <person name="Li L."/>
            <person name="Wei W."/>
            <person name="Wang X."/>
            <person name="Wang C."/>
            <person name="Huo Q."/>
            <person name="Li W."/>
            <person name="Guo W."/>
            <person name="Chen H."/>
            <person name="Chen S."/>
            <person name="Zhou L."/>
            <person name="Zhou L."/>
            <person name="Ni X."/>
            <person name="Tian J."/>
            <person name="Zhou Y."/>
            <person name="Sheng Y."/>
            <person name="Liu T."/>
            <person name="Pan Y."/>
            <person name="Xia L."/>
            <person name="Li J."/>
            <person name="Zhao F."/>
            <person name="Cao W."/>
        </authorList>
    </citation>
    <scope>NUCLEOTIDE SEQUENCE</scope>
    <source>
        <strain evidence="9">Rmic-2018</strain>
        <tissue evidence="9">Larvae</tissue>
    </source>
</reference>
<feature type="compositionally biased region" description="Basic and acidic residues" evidence="7">
    <location>
        <begin position="365"/>
        <end position="379"/>
    </location>
</feature>
<evidence type="ECO:0000256" key="5">
    <source>
        <dbReference type="ARBA" id="ARBA00023163"/>
    </source>
</evidence>
<keyword evidence="3" id="KW-0805">Transcription regulation</keyword>
<feature type="compositionally biased region" description="Basic residues" evidence="7">
    <location>
        <begin position="412"/>
        <end position="428"/>
    </location>
</feature>
<dbReference type="Gene3D" id="2.40.290.10">
    <property type="match status" value="1"/>
</dbReference>
<dbReference type="VEuPathDB" id="VectorBase:LOC119161850"/>
<feature type="region of interest" description="Disordered" evidence="7">
    <location>
        <begin position="859"/>
        <end position="942"/>
    </location>
</feature>
<feature type="compositionally biased region" description="Polar residues" evidence="7">
    <location>
        <begin position="380"/>
        <end position="402"/>
    </location>
</feature>
<dbReference type="GO" id="GO:0005634">
    <property type="term" value="C:nucleus"/>
    <property type="evidence" value="ECO:0007669"/>
    <property type="project" value="UniProtKB-SubCell"/>
</dbReference>
<reference evidence="9" key="1">
    <citation type="journal article" date="2020" name="Cell">
        <title>Large-Scale Comparative Analyses of Tick Genomes Elucidate Their Genetic Diversity and Vector Capacities.</title>
        <authorList>
            <consortium name="Tick Genome and Microbiome Consortium (TIGMIC)"/>
            <person name="Jia N."/>
            <person name="Wang J."/>
            <person name="Shi W."/>
            <person name="Du L."/>
            <person name="Sun Y."/>
            <person name="Zhan W."/>
            <person name="Jiang J.F."/>
            <person name="Wang Q."/>
            <person name="Zhang B."/>
            <person name="Ji P."/>
            <person name="Bell-Sakyi L."/>
            <person name="Cui X.M."/>
            <person name="Yuan T.T."/>
            <person name="Jiang B.G."/>
            <person name="Yang W.F."/>
            <person name="Lam T.T."/>
            <person name="Chang Q.C."/>
            <person name="Ding S.J."/>
            <person name="Wang X.J."/>
            <person name="Zhu J.G."/>
            <person name="Ruan X.D."/>
            <person name="Zhao L."/>
            <person name="Wei J.T."/>
            <person name="Ye R.Z."/>
            <person name="Que T.C."/>
            <person name="Du C.H."/>
            <person name="Zhou Y.H."/>
            <person name="Cheng J.X."/>
            <person name="Dai P.F."/>
            <person name="Guo W.B."/>
            <person name="Han X.H."/>
            <person name="Huang E.J."/>
            <person name="Li L.F."/>
            <person name="Wei W."/>
            <person name="Gao Y.C."/>
            <person name="Liu J.Z."/>
            <person name="Shao H.Z."/>
            <person name="Wang X."/>
            <person name="Wang C.C."/>
            <person name="Yang T.C."/>
            <person name="Huo Q.B."/>
            <person name="Li W."/>
            <person name="Chen H.Y."/>
            <person name="Chen S.E."/>
            <person name="Zhou L.G."/>
            <person name="Ni X.B."/>
            <person name="Tian J.H."/>
            <person name="Sheng Y."/>
            <person name="Liu T."/>
            <person name="Pan Y.S."/>
            <person name="Xia L.Y."/>
            <person name="Li J."/>
            <person name="Zhao F."/>
            <person name="Cao W.C."/>
        </authorList>
    </citation>
    <scope>NUCLEOTIDE SEQUENCE</scope>
    <source>
        <strain evidence="9">Rmic-2018</strain>
    </source>
</reference>
<feature type="compositionally biased region" description="Basic and acidic residues" evidence="7">
    <location>
        <begin position="499"/>
        <end position="508"/>
    </location>
</feature>
<dbReference type="SUPFAM" id="SSF100939">
    <property type="entry name" value="SPOC domain-like"/>
    <property type="match status" value="1"/>
</dbReference>
<feature type="region of interest" description="Disordered" evidence="7">
    <location>
        <begin position="1303"/>
        <end position="1322"/>
    </location>
</feature>
<proteinExistence type="predicted"/>
<dbReference type="Proteomes" id="UP000821866">
    <property type="component" value="Chromosome 1"/>
</dbReference>
<feature type="compositionally biased region" description="Basic and acidic residues" evidence="7">
    <location>
        <begin position="738"/>
        <end position="757"/>
    </location>
</feature>
<keyword evidence="5" id="KW-0804">Transcription</keyword>
<feature type="region of interest" description="Disordered" evidence="7">
    <location>
        <begin position="320"/>
        <end position="596"/>
    </location>
</feature>
<protein>
    <recommendedName>
        <fullName evidence="8">SPOC domain-containing protein</fullName>
    </recommendedName>
</protein>
<evidence type="ECO:0000256" key="3">
    <source>
        <dbReference type="ARBA" id="ARBA00023015"/>
    </source>
</evidence>
<evidence type="ECO:0000313" key="10">
    <source>
        <dbReference type="Proteomes" id="UP000821866"/>
    </source>
</evidence>
<feature type="compositionally biased region" description="Basic and acidic residues" evidence="7">
    <location>
        <begin position="1480"/>
        <end position="1490"/>
    </location>
</feature>
<dbReference type="InterPro" id="IPR012921">
    <property type="entry name" value="SPOC_C"/>
</dbReference>
<keyword evidence="10" id="KW-1185">Reference proteome</keyword>
<feature type="compositionally biased region" description="Polar residues" evidence="7">
    <location>
        <begin position="69"/>
        <end position="82"/>
    </location>
</feature>
<sequence length="1801" mass="194158">MDDKEQNTYEVDSPRKMEDDLAVYALLQEMGNDGISAPELPKEPDYLDTMVQHHQPQHEESMSFLLPDESSSSLQIDTSMPDLTQEESRDSGELLEKIAESPVEETSTCGTAEEEPARETTSEPPLLMDAKEPEPSIVPPKELPDLSKAVLQPEAQNTSTEESDMAGVTAAKSEKQKFKRKRRRSSRADSTNQRLLSDTDEEHQCVSDKGYEQRGESISAEPYQSAKEEPRAPCAENNTILPLAEEFMEEKPADTTDAPAGSSDDEPSTAQHKTLEVTKQEELFEAATELVRDVAAEQKDKAEDMEIMDENNEDTADLRQCSAHQTDVPIENDSSKDQEMFDDMSHRAPILDIIETLSSPVGAGEAHDGDQDEVTHQEGDSSGEQLDNTLSAEETPAHSTEPTVAGTEGIKRKTGSRKGRKTKSRRASVPRLEVAEVPKVPARRGRATSADKVRRCLRSDNIDNTLSETEDASAFPSSEVKNEAANLEAEPPHGGSEAQQHDEERLRLSFDSSTSKESTDSSAAPAASLTGGHSTDNALPEEKLGDFCMDPYKEEPKKRRGRKKKSSGEHHSGRISPVLDKTSDLRSEDHDFKDADKQKERPLFICTRQGSAAQEHKLTKGSTASAYDVYEFKDSEDEEETQFGGTDWQVAPEKHLERHIESAPKTAEHAIHEEGKMHDKHKTFQHEDKEACTKEYVTELSQHGKISITIRLHQKDGHDGSSSSTAEVVKTSEAVAGDDTRQEKVPPAKQEPTDAHQIKTRKSARLMSQANKTTIDETIEDVVKGHFKALEEEGDLHSEGPMTRAARRTRSSRRNEEVPSKSEPEGATEATKAKNETPVLIIADNKVKDNVEESKPVVPVSTIDMGVKEEPSHETEPFKDDLSLQQQPRPEAIRADAQQATVTAPPAKHEQTAVKDEQKVKASAGPCETEDSDSRLSPTELIDPVTGFLTPVNKSGEIVKPQGQQMAASIIDTKTTAVSSSVDASISSWSIPSQSIVDDSKSQQKEGKPPLELIQRPPVLAHSGTPKSHGILQAPVIHGRPTQQALVTTMSPSEHQKVPAAHVRPEAAISKPSEMPVGPAVAAIKIPEQHPPSNMPISTSVPTGAMPGHFIVSLCQPAVSLGQPSMSLGQPPLGVWVGPRPPIGPQYPSSFTSLTGQQHLVRGVHPSVVRTPSLPQQEAANKMPGAAHAMVGGPNPSQVHCSQPKMEVTHIKAEGFAMPSQAMGRVGSASRTPPAPVPRQMTLVEGVVASRSQGPPQPQGPAIMTQAPTKIHEQRAPVGSKGSLLGNQHAAKQTGGFLQPPFGGYEPSSMPGSSHAATGGSTGVAAPGGGVIAELLQNPHLMQQHKNYQLAVAASQYMGGGPLGRPGASLHVGGPNPTATPPQELLHLRPTPGQQLLVAGHLGMHTPELSAYMHHQQMLYAAAQQHPHYALPPEAQGLRFAYPTGGFRAPPEPREGITKEVRPPPPLKGSDAEPTVAEGAPKEVPSKELLRPPFPPLRQTSPRVASSPQERVTDSPAVASPYGLRGAGHLGPADKGPSSDEPPKPPVAHQGFHEPTGGLGGSPPFLHSPGGALALKKEADVAKKGVSFDRRQTGLEAPLHLGPPPAHALAPPPAAPRSQPQTPPHASQVPPQGDSFLLQRYPVMWQGLLALKNDQAAVQMHFVSGNSRIAVASLPPMTDGCTPPVRIAQRMRLEQTQLEGVARKMQMLDEHCILLALPCGRDHMDVLQQSNNLRNGFINYLQLKQAAGIVNAAAPGSQQPAYVIHIFPSCEFSNENLARIAPDLLHSVSDIAHLLVIIATV</sequence>
<dbReference type="EMBL" id="JABSTU010000001">
    <property type="protein sequence ID" value="KAH8039221.1"/>
    <property type="molecule type" value="Genomic_DNA"/>
</dbReference>
<feature type="compositionally biased region" description="Low complexity" evidence="7">
    <location>
        <begin position="509"/>
        <end position="522"/>
    </location>
</feature>
<accession>A0A9J6EYH5</accession>
<feature type="region of interest" description="Disordered" evidence="7">
    <location>
        <begin position="52"/>
        <end position="277"/>
    </location>
</feature>
<evidence type="ECO:0000256" key="7">
    <source>
        <dbReference type="SAM" id="MobiDB-lite"/>
    </source>
</evidence>
<evidence type="ECO:0000256" key="4">
    <source>
        <dbReference type="ARBA" id="ARBA00023054"/>
    </source>
</evidence>
<evidence type="ECO:0000259" key="8">
    <source>
        <dbReference type="PROSITE" id="PS50917"/>
    </source>
</evidence>
<dbReference type="CDD" id="cd21543">
    <property type="entry name" value="SPOC_SHARP"/>
    <property type="match status" value="1"/>
</dbReference>
<feature type="compositionally biased region" description="Basic and acidic residues" evidence="7">
    <location>
        <begin position="813"/>
        <end position="824"/>
    </location>
</feature>
<dbReference type="InterPro" id="IPR016194">
    <property type="entry name" value="SPOC-like_C_dom_sf"/>
</dbReference>
<keyword evidence="4" id="KW-0175">Coiled coil</keyword>
<feature type="compositionally biased region" description="Basic and acidic residues" evidence="7">
    <location>
        <begin position="581"/>
        <end position="596"/>
    </location>
</feature>
<feature type="compositionally biased region" description="Basic and acidic residues" evidence="7">
    <location>
        <begin position="202"/>
        <end position="215"/>
    </location>
</feature>
<feature type="region of interest" description="Disordered" evidence="7">
    <location>
        <begin position="1440"/>
        <end position="1571"/>
    </location>
</feature>
<evidence type="ECO:0000256" key="1">
    <source>
        <dbReference type="ARBA" id="ARBA00004123"/>
    </source>
</evidence>
<organism evidence="9 10">
    <name type="scientific">Rhipicephalus microplus</name>
    <name type="common">Cattle tick</name>
    <name type="synonym">Boophilus microplus</name>
    <dbReference type="NCBI Taxonomy" id="6941"/>
    <lineage>
        <taxon>Eukaryota</taxon>
        <taxon>Metazoa</taxon>
        <taxon>Ecdysozoa</taxon>
        <taxon>Arthropoda</taxon>
        <taxon>Chelicerata</taxon>
        <taxon>Arachnida</taxon>
        <taxon>Acari</taxon>
        <taxon>Parasitiformes</taxon>
        <taxon>Ixodida</taxon>
        <taxon>Ixodoidea</taxon>
        <taxon>Ixodidae</taxon>
        <taxon>Rhipicephalinae</taxon>
        <taxon>Rhipicephalus</taxon>
        <taxon>Boophilus</taxon>
    </lineage>
</organism>
<feature type="compositionally biased region" description="Basic and acidic residues" evidence="7">
    <location>
        <begin position="540"/>
        <end position="557"/>
    </location>
</feature>
<evidence type="ECO:0000256" key="6">
    <source>
        <dbReference type="ARBA" id="ARBA00023242"/>
    </source>
</evidence>
<keyword evidence="2" id="KW-0694">RNA-binding</keyword>
<feature type="compositionally biased region" description="Basic and acidic residues" evidence="7">
    <location>
        <begin position="86"/>
        <end position="99"/>
    </location>
</feature>
<feature type="compositionally biased region" description="Basic and acidic residues" evidence="7">
    <location>
        <begin position="449"/>
        <end position="461"/>
    </location>
</feature>
<feature type="compositionally biased region" description="Basic and acidic residues" evidence="7">
    <location>
        <begin position="333"/>
        <end position="346"/>
    </location>
</feature>
<feature type="compositionally biased region" description="Polar residues" evidence="7">
    <location>
        <begin position="1498"/>
        <end position="1510"/>
    </location>
</feature>
<gene>
    <name evidence="9" type="ORF">HPB51_005467</name>
</gene>
<feature type="compositionally biased region" description="Pro residues" evidence="7">
    <location>
        <begin position="1601"/>
        <end position="1615"/>
    </location>
</feature>
<comment type="caution">
    <text evidence="9">The sequence shown here is derived from an EMBL/GenBank/DDBJ whole genome shotgun (WGS) entry which is preliminary data.</text>
</comment>
<feature type="region of interest" description="Disordered" evidence="7">
    <location>
        <begin position="1595"/>
        <end position="1633"/>
    </location>
</feature>
<comment type="subcellular location">
    <subcellularLocation>
        <location evidence="1">Nucleus</location>
    </subcellularLocation>
</comment>
<feature type="compositionally biased region" description="Basic and acidic residues" evidence="7">
    <location>
        <begin position="907"/>
        <end position="920"/>
    </location>
</feature>
<dbReference type="PROSITE" id="PS50917">
    <property type="entry name" value="SPOC"/>
    <property type="match status" value="1"/>
</dbReference>
<evidence type="ECO:0000256" key="2">
    <source>
        <dbReference type="ARBA" id="ARBA00022884"/>
    </source>
</evidence>
<dbReference type="InterPro" id="IPR010912">
    <property type="entry name" value="SPOC_met"/>
</dbReference>
<name>A0A9J6EYH5_RHIMP</name>